<name>A0ABQ5KUE0_9EUKA</name>
<evidence type="ECO:0000313" key="1">
    <source>
        <dbReference type="EMBL" id="GKT36075.1"/>
    </source>
</evidence>
<dbReference type="Proteomes" id="UP001057375">
    <property type="component" value="Unassembled WGS sequence"/>
</dbReference>
<accession>A0ABQ5KUE0</accession>
<organism evidence="1 2">
    <name type="scientific">Aduncisulcus paluster</name>
    <dbReference type="NCBI Taxonomy" id="2918883"/>
    <lineage>
        <taxon>Eukaryota</taxon>
        <taxon>Metamonada</taxon>
        <taxon>Carpediemonas-like organisms</taxon>
        <taxon>Aduncisulcus</taxon>
    </lineage>
</organism>
<reference evidence="1" key="1">
    <citation type="submission" date="2022-03" db="EMBL/GenBank/DDBJ databases">
        <title>Draft genome sequence of Aduncisulcus paluster, a free-living microaerophilic Fornicata.</title>
        <authorList>
            <person name="Yuyama I."/>
            <person name="Kume K."/>
            <person name="Tamura T."/>
            <person name="Inagaki Y."/>
            <person name="Hashimoto T."/>
        </authorList>
    </citation>
    <scope>NUCLEOTIDE SEQUENCE</scope>
    <source>
        <strain evidence="1">NY0171</strain>
    </source>
</reference>
<protein>
    <submittedName>
        <fullName evidence="1">Uncharacterized protein</fullName>
    </submittedName>
</protein>
<proteinExistence type="predicted"/>
<comment type="caution">
    <text evidence="1">The sequence shown here is derived from an EMBL/GenBank/DDBJ whole genome shotgun (WGS) entry which is preliminary data.</text>
</comment>
<evidence type="ECO:0000313" key="2">
    <source>
        <dbReference type="Proteomes" id="UP001057375"/>
    </source>
</evidence>
<dbReference type="EMBL" id="BQXS01011136">
    <property type="protein sequence ID" value="GKT36075.1"/>
    <property type="molecule type" value="Genomic_DNA"/>
</dbReference>
<keyword evidence="2" id="KW-1185">Reference proteome</keyword>
<gene>
    <name evidence="1" type="ORF">ADUPG1_009105</name>
</gene>
<sequence length="185" mass="21588">MPISGHQKIDLSSTVPNRAYCKPPMYKTLAKSAPLHVSVPKRSKGCERELFSTVRTRPNTTLYDTRLLRITSTREIKPTRPKTLDDYVVKKVPSGKKCFEKQVLKKASKEDRLSQLPSSACAFDRLSDPHFYQTQRYWRKYQFDTPKTVTEVSFKPNQFPYMSKKADKRLRTFVRCEVVKNMMTK</sequence>